<dbReference type="Pfam" id="PF02297">
    <property type="entry name" value="COX6B"/>
    <property type="match status" value="1"/>
</dbReference>
<dbReference type="AlphaFoldDB" id="J7SAG3"/>
<evidence type="ECO:0008006" key="7">
    <source>
        <dbReference type="Google" id="ProtNLM"/>
    </source>
</evidence>
<sequence>MFFGRSAESPAASNTRSGRRACWDSRDRFFQCLDALRVVDPQAADVQSKVKSECGRERQAFQDSCLHSWFVYFQEKRVADWKKNQYVMKIEREAASAPPQTLSKIARIPVNTSLFFRLPPCSAPSRFGSPANSGFATTPCGSCFG</sequence>
<dbReference type="InterPro" id="IPR048281">
    <property type="entry name" value="COA6_fun"/>
</dbReference>
<keyword evidence="6" id="KW-1185">Reference proteome</keyword>
<dbReference type="InterPro" id="IPR036549">
    <property type="entry name" value="CX6/COA6-like_sf"/>
</dbReference>
<evidence type="ECO:0000256" key="4">
    <source>
        <dbReference type="ARBA" id="ARBA00023157"/>
    </source>
</evidence>
<dbReference type="PANTHER" id="PTHR47677">
    <property type="entry name" value="CYTOCHROME C OXIDASE ASSEMBLY FACTOR 6"/>
    <property type="match status" value="1"/>
</dbReference>
<dbReference type="RefSeq" id="XP_022466386.1">
    <property type="nucleotide sequence ID" value="XM_022610051.1"/>
</dbReference>
<keyword evidence="3" id="KW-0496">Mitochondrion</keyword>
<reference evidence="6" key="2">
    <citation type="submission" date="2012-08" db="EMBL/GenBank/DDBJ databases">
        <title>Genome sequence of Kazachstania naganishii.</title>
        <authorList>
            <person name="Gordon J.L."/>
            <person name="Armisen D."/>
            <person name="Proux-Wera E."/>
            <person name="OhEigeartaigh S.S."/>
            <person name="Byrne K.P."/>
            <person name="Wolfe K.H."/>
        </authorList>
    </citation>
    <scope>NUCLEOTIDE SEQUENCE [LARGE SCALE GENOMIC DNA]</scope>
    <source>
        <strain evidence="6">ATCC MYA-139 / BCRC 22969 / CBS 8797 / CCRC 22969 / KCTC 17520 / NBRC 10181 / NCYC 3082</strain>
    </source>
</reference>
<comment type="subcellular location">
    <subcellularLocation>
        <location evidence="1">Mitochondrion</location>
    </subcellularLocation>
</comment>
<dbReference type="GO" id="GO:0033617">
    <property type="term" value="P:mitochondrial respiratory chain complex IV assembly"/>
    <property type="evidence" value="ECO:0007669"/>
    <property type="project" value="TreeGrafter"/>
</dbReference>
<proteinExistence type="inferred from homology"/>
<keyword evidence="4" id="KW-1015">Disulfide bond</keyword>
<comment type="similarity">
    <text evidence="2">Belongs to the cytochrome c oxidase subunit 6B family.</text>
</comment>
<dbReference type="KEGG" id="kng:KNAG_0J00580"/>
<dbReference type="PANTHER" id="PTHR47677:SF1">
    <property type="entry name" value="CYTOCHROME C OXIDASE ASSEMBLY FACTOR 6"/>
    <property type="match status" value="1"/>
</dbReference>
<evidence type="ECO:0000256" key="2">
    <source>
        <dbReference type="ARBA" id="ARBA00006425"/>
    </source>
</evidence>
<reference evidence="5 6" key="1">
    <citation type="journal article" date="2011" name="Proc. Natl. Acad. Sci. U.S.A.">
        <title>Evolutionary erosion of yeast sex chromosomes by mating-type switching accidents.</title>
        <authorList>
            <person name="Gordon J.L."/>
            <person name="Armisen D."/>
            <person name="Proux-Wera E."/>
            <person name="Oheigeartaigh S.S."/>
            <person name="Byrne K.P."/>
            <person name="Wolfe K.H."/>
        </authorList>
    </citation>
    <scope>NUCLEOTIDE SEQUENCE [LARGE SCALE GENOMIC DNA]</scope>
    <source>
        <strain evidence="6">ATCC MYA-139 / BCRC 22969 / CBS 8797 / CCRC 22969 / KCTC 17520 / NBRC 10181 / NCYC 3082</strain>
    </source>
</reference>
<dbReference type="InterPro" id="IPR048280">
    <property type="entry name" value="COX6B-like"/>
</dbReference>
<dbReference type="Gene3D" id="1.10.10.140">
    <property type="entry name" value="Cytochrome c oxidase, subunit VIb"/>
    <property type="match status" value="1"/>
</dbReference>
<protein>
    <recommendedName>
        <fullName evidence="7">Cytochrome c oxidase assembly factor 6</fullName>
    </recommendedName>
</protein>
<name>J7SAG3_HUIN7</name>
<dbReference type="GO" id="GO:0005758">
    <property type="term" value="C:mitochondrial intermembrane space"/>
    <property type="evidence" value="ECO:0007669"/>
    <property type="project" value="TreeGrafter"/>
</dbReference>
<dbReference type="HOGENOM" id="CLU_1787138_0_0_1"/>
<dbReference type="eggNOG" id="ENOG502S7HF">
    <property type="taxonomic scope" value="Eukaryota"/>
</dbReference>
<gene>
    <name evidence="5" type="primary">KNAG0J00580</name>
    <name evidence="5" type="ordered locus">KNAG_0J00580</name>
</gene>
<dbReference type="OrthoDB" id="5545577at2759"/>
<evidence type="ECO:0000313" key="6">
    <source>
        <dbReference type="Proteomes" id="UP000006310"/>
    </source>
</evidence>
<dbReference type="GeneID" id="34527896"/>
<dbReference type="STRING" id="1071383.J7SAG3"/>
<evidence type="ECO:0000256" key="3">
    <source>
        <dbReference type="ARBA" id="ARBA00023128"/>
    </source>
</evidence>
<dbReference type="Proteomes" id="UP000006310">
    <property type="component" value="Chromosome 10"/>
</dbReference>
<evidence type="ECO:0000313" key="5">
    <source>
        <dbReference type="EMBL" id="CCK72141.1"/>
    </source>
</evidence>
<accession>J7SAG3</accession>
<dbReference type="EMBL" id="HE978323">
    <property type="protein sequence ID" value="CCK72141.1"/>
    <property type="molecule type" value="Genomic_DNA"/>
</dbReference>
<evidence type="ECO:0000256" key="1">
    <source>
        <dbReference type="ARBA" id="ARBA00004173"/>
    </source>
</evidence>
<organism evidence="5 6">
    <name type="scientific">Huiozyma naganishii (strain ATCC MYA-139 / BCRC 22969 / CBS 8797 / KCTC 17520 / NBRC 10181 / NCYC 3082 / Yp74L-3)</name>
    <name type="common">Yeast</name>
    <name type="synonym">Kazachstania naganishii</name>
    <dbReference type="NCBI Taxonomy" id="1071383"/>
    <lineage>
        <taxon>Eukaryota</taxon>
        <taxon>Fungi</taxon>
        <taxon>Dikarya</taxon>
        <taxon>Ascomycota</taxon>
        <taxon>Saccharomycotina</taxon>
        <taxon>Saccharomycetes</taxon>
        <taxon>Saccharomycetales</taxon>
        <taxon>Saccharomycetaceae</taxon>
        <taxon>Huiozyma</taxon>
    </lineage>
</organism>
<dbReference type="SUPFAM" id="SSF47694">
    <property type="entry name" value="Cytochrome c oxidase subunit h"/>
    <property type="match status" value="1"/>
</dbReference>